<dbReference type="SUPFAM" id="SSF56235">
    <property type="entry name" value="N-terminal nucleophile aminohydrolases (Ntn hydrolases)"/>
    <property type="match status" value="1"/>
</dbReference>
<feature type="binding site" evidence="5">
    <location>
        <position position="194"/>
    </location>
    <ligand>
        <name>Ca(2+)</name>
        <dbReference type="ChEBI" id="CHEBI:29108"/>
    </ligand>
</feature>
<comment type="cofactor">
    <cofactor evidence="5">
        <name>Ca(2+)</name>
        <dbReference type="ChEBI" id="CHEBI:29108"/>
    </cofactor>
    <text evidence="5">Binds 1 Ca(2+) ion per dimer.</text>
</comment>
<keyword evidence="3" id="KW-0865">Zymogen</keyword>
<dbReference type="InterPro" id="IPR043147">
    <property type="entry name" value="Penicillin_amidase_A-knob"/>
</dbReference>
<feature type="active site" description="Nucleophile" evidence="4">
    <location>
        <position position="274"/>
    </location>
</feature>
<dbReference type="GO" id="GO:0017000">
    <property type="term" value="P:antibiotic biosynthetic process"/>
    <property type="evidence" value="ECO:0007669"/>
    <property type="project" value="InterPro"/>
</dbReference>
<dbReference type="PANTHER" id="PTHR34218:SF4">
    <property type="entry name" value="ACYL-HOMOSERINE LACTONE ACYLASE QUIP"/>
    <property type="match status" value="1"/>
</dbReference>
<keyword evidence="2" id="KW-0378">Hydrolase</keyword>
<comment type="similarity">
    <text evidence="1">Belongs to the peptidase S45 family.</text>
</comment>
<proteinExistence type="inferred from homology"/>
<name>A0A3S3TCB4_9BURK</name>
<protein>
    <submittedName>
        <fullName evidence="6">Penicillin acylase family protein</fullName>
    </submittedName>
</protein>
<accession>A0A3S3TCB4</accession>
<dbReference type="OrthoDB" id="9760084at2"/>
<evidence type="ECO:0000256" key="1">
    <source>
        <dbReference type="ARBA" id="ARBA00006586"/>
    </source>
</evidence>
<evidence type="ECO:0000256" key="4">
    <source>
        <dbReference type="PIRSR" id="PIRSR001227-1"/>
    </source>
</evidence>
<comment type="caution">
    <text evidence="6">The sequence shown here is derived from an EMBL/GenBank/DDBJ whole genome shotgun (WGS) entry which is preliminary data.</text>
</comment>
<dbReference type="RefSeq" id="WP_127680533.1">
    <property type="nucleotide sequence ID" value="NZ_SACM01000001.1"/>
</dbReference>
<dbReference type="PIRSF" id="PIRSF001227">
    <property type="entry name" value="Pen_acylase"/>
    <property type="match status" value="1"/>
</dbReference>
<evidence type="ECO:0000256" key="5">
    <source>
        <dbReference type="PIRSR" id="PIRSR001227-2"/>
    </source>
</evidence>
<evidence type="ECO:0000256" key="2">
    <source>
        <dbReference type="ARBA" id="ARBA00022801"/>
    </source>
</evidence>
<dbReference type="InterPro" id="IPR014395">
    <property type="entry name" value="Pen/GL7ACA/AHL_acylase"/>
</dbReference>
<dbReference type="InterPro" id="IPR043146">
    <property type="entry name" value="Penicillin_amidase_N_B-knob"/>
</dbReference>
<organism evidence="6 7">
    <name type="scientific">Inhella crocodyli</name>
    <dbReference type="NCBI Taxonomy" id="2499851"/>
    <lineage>
        <taxon>Bacteria</taxon>
        <taxon>Pseudomonadati</taxon>
        <taxon>Pseudomonadota</taxon>
        <taxon>Betaproteobacteria</taxon>
        <taxon>Burkholderiales</taxon>
        <taxon>Sphaerotilaceae</taxon>
        <taxon>Inhella</taxon>
    </lineage>
</organism>
<feature type="binding site" evidence="5">
    <location>
        <position position="349"/>
    </location>
    <ligand>
        <name>Ca(2+)</name>
        <dbReference type="ChEBI" id="CHEBI:29108"/>
    </ligand>
</feature>
<dbReference type="GO" id="GO:0046872">
    <property type="term" value="F:metal ion binding"/>
    <property type="evidence" value="ECO:0007669"/>
    <property type="project" value="UniProtKB-KW"/>
</dbReference>
<dbReference type="InterPro" id="IPR002692">
    <property type="entry name" value="S45"/>
</dbReference>
<keyword evidence="5" id="KW-0106">Calcium</keyword>
<reference evidence="6 7" key="1">
    <citation type="submission" date="2019-01" db="EMBL/GenBank/DDBJ databases">
        <authorList>
            <person name="Chen W.-M."/>
        </authorList>
    </citation>
    <scope>NUCLEOTIDE SEQUENCE [LARGE SCALE GENOMIC DNA]</scope>
    <source>
        <strain evidence="6 7">CCP-18</strain>
    </source>
</reference>
<dbReference type="CDD" id="cd03747">
    <property type="entry name" value="Ntn_PGA_like"/>
    <property type="match status" value="1"/>
</dbReference>
<dbReference type="Pfam" id="PF01804">
    <property type="entry name" value="Penicil_amidase"/>
    <property type="match status" value="1"/>
</dbReference>
<dbReference type="Gene3D" id="3.60.20.10">
    <property type="entry name" value="Glutamine Phosphoribosylpyrophosphate, subunit 1, domain 1"/>
    <property type="match status" value="1"/>
</dbReference>
<dbReference type="Gene3D" id="1.10.439.10">
    <property type="entry name" value="Penicillin Amidohydrolase, domain 1"/>
    <property type="match status" value="1"/>
</dbReference>
<dbReference type="InterPro" id="IPR023343">
    <property type="entry name" value="Penicillin_amidase_dom1"/>
</dbReference>
<dbReference type="Gene3D" id="1.10.1400.10">
    <property type="match status" value="1"/>
</dbReference>
<dbReference type="PANTHER" id="PTHR34218">
    <property type="entry name" value="PEPTIDASE S45 PENICILLIN AMIDASE"/>
    <property type="match status" value="1"/>
</dbReference>
<dbReference type="InterPro" id="IPR029055">
    <property type="entry name" value="Ntn_hydrolases_N"/>
</dbReference>
<sequence length="825" mass="90497">MIKTWIRRLGWLLLALLGLVLAAMAVYLLRAQPQESGARTVPGLAASVTLARDGHGVPTVTAASLTDMAYGLGFVHGQDRAWQLESQRRIGRGELAEAFGPNALETDRFLRALGVRRSAEARWAWLQSQTDEASRQSVALLKAYSQGVNAGRAAQARPPEMIILGLPLQDWTPVDSLAWAVMMSWDLSGNWNQELLRLRLALQLPDDSRPGTPGRSTLARLNTLMPAYPGDRLPETADYPALYRELGLAPQATEKLAAALQGHAPRSGVEGSGSNNWLVAGSRSVTGMPLVANDPHLKLQSPALWYLARLEVPGMKVAGGTLPGLPFVVLGQNQHIAWAFTNTGPDTQDLYLEEWREAGGRTEVRTPTGWMPAQVLEERIRVKGGPDEVLRVRVGRHGPFISDAGPGADLLAPSGKRYALALRWATLDPQNDPIAAGIALNQAQSVDAFFAGAHRFAAPMQNMLVADRTGRTGFIASALVPVRSSANDLHGLAPAPGWDERYDWQGYLPLDAMPQERDPARGWIATANQRTVPDDYPHHLSHEWALPYRQQRIEQLLQATPKHSLDSFAAMQADVQSLGAVPLLPWLRAARSPHPLAAAAQATLKEFDGSMQAEQAAPLIFWAWVRQLTVGVFQDDLGEALFERAFATRSFRDALHERLAANDAAWCDDRRTPQPESCADQANAALTRALDELQSRFGPDVGRWRWGEAHVAKGEHRPFSRVAALRPLFELQTPVGGDTYTVNVSRVNLRPDWAGALYTDDHGPSLRTLMDVGTPAHSRMVQSTGQSGLPWRATYRDLLPLWREGRAVPMWPTEPPAHTLVLQPQ</sequence>
<evidence type="ECO:0000313" key="6">
    <source>
        <dbReference type="EMBL" id="RVT87897.1"/>
    </source>
</evidence>
<dbReference type="AlphaFoldDB" id="A0A3S3TCB4"/>
<gene>
    <name evidence="6" type="ORF">EOD73_02450</name>
</gene>
<keyword evidence="5" id="KW-0479">Metal-binding</keyword>
<dbReference type="Proteomes" id="UP000288587">
    <property type="component" value="Unassembled WGS sequence"/>
</dbReference>
<dbReference type="Gene3D" id="2.30.120.10">
    <property type="match status" value="1"/>
</dbReference>
<dbReference type="GO" id="GO:0016811">
    <property type="term" value="F:hydrolase activity, acting on carbon-nitrogen (but not peptide) bonds, in linear amides"/>
    <property type="evidence" value="ECO:0007669"/>
    <property type="project" value="InterPro"/>
</dbReference>
<keyword evidence="7" id="KW-1185">Reference proteome</keyword>
<feature type="binding site" evidence="5">
    <location>
        <position position="346"/>
    </location>
    <ligand>
        <name>Ca(2+)</name>
        <dbReference type="ChEBI" id="CHEBI:29108"/>
    </ligand>
</feature>
<evidence type="ECO:0000256" key="3">
    <source>
        <dbReference type="ARBA" id="ARBA00023145"/>
    </source>
</evidence>
<dbReference type="EMBL" id="SACM01000001">
    <property type="protein sequence ID" value="RVT87897.1"/>
    <property type="molecule type" value="Genomic_DNA"/>
</dbReference>
<evidence type="ECO:0000313" key="7">
    <source>
        <dbReference type="Proteomes" id="UP000288587"/>
    </source>
</evidence>